<sequence length="741" mass="79975">MDHQPPPPPSTTFTLPPQSPQQPQHTIHLPAFSAASQAGPSSQPYVPPVNGQPLADGPPGPNPRGRPRGSVRVRGRGGGSGTVPRGGRASRGSRGGGMSTMRSSTRLSERNAFGIQKLKLSFKNGGATTEASGGRMSSFMGEYDRELDEGADEPLCFEEQFILRVPGEVAEGKSGQGGLKDMVKGKGKSLEGIEFKFLDSRRAAFKINGTTYSSKLVDLPNIIESQKTNDNKHLFKIADISQMLVVDQPVKDEASITASPLKIDEYIWPHGLTPPMRHVRKRRFRKRMSRLTIEVVEEQTEELLKKDEEAETTSCELLDAHPDPEIDDQYYIDYNPNGPWQGSEYGEQGSEYGGSQMYDDPGSVAPSQMEDWGEGGTDWGTEVGEGEGESGYGGDEGDGTLDQELAAALMEGMGGSERSGTEEEDGISGTDDSDDEGDGDRSDEDEETVERRGKIKQLTVDIKNLENIIEKKTNSFTGGNPIMVKRFEETIAGLQADIQTKIAARQAIVDELGQAEEGAAIEATRQPLSIDEKASSPDDREGKESAAAAETPMPVDTDADVDMDEGDYSEAPTPAGENQEVRDSSPVYSDDGDDLFGDDDDDDDDGEDGPPLPLPEGGEQDEEHEDDEDEGEEDEMARMLRAELDGLDQMGGDDPDALPIEQDQADVDAAAALDTYGMTDEFGGFENQEANAADLMASLDFGNVEQMPASEPEYIEGGAGQRRYAMGADDDDSSEDSYGDD</sequence>
<feature type="region of interest" description="Disordered" evidence="6">
    <location>
        <begin position="1"/>
        <end position="109"/>
    </location>
</feature>
<dbReference type="PANTHER" id="PTHR12228:SF0">
    <property type="entry name" value="TATA-BOX BINDING PROTEIN ASSOCIATED FACTOR 7"/>
    <property type="match status" value="1"/>
</dbReference>
<dbReference type="RefSeq" id="XP_019032627.1">
    <property type="nucleotide sequence ID" value="XM_019175524.1"/>
</dbReference>
<dbReference type="GO" id="GO:0016251">
    <property type="term" value="F:RNA polymerase II general transcription initiation factor activity"/>
    <property type="evidence" value="ECO:0007669"/>
    <property type="project" value="TreeGrafter"/>
</dbReference>
<dbReference type="AlphaFoldDB" id="A0A1E3JF94"/>
<dbReference type="InterPro" id="IPR006751">
    <property type="entry name" value="TAFII55_prot_cons_reg"/>
</dbReference>
<feature type="region of interest" description="Disordered" evidence="6">
    <location>
        <begin position="333"/>
        <end position="400"/>
    </location>
</feature>
<dbReference type="Proteomes" id="UP000094819">
    <property type="component" value="Unassembled WGS sequence"/>
</dbReference>
<feature type="region of interest" description="Disordered" evidence="6">
    <location>
        <begin position="519"/>
        <end position="659"/>
    </location>
</feature>
<dbReference type="PANTHER" id="PTHR12228">
    <property type="entry name" value="TRANSCRIPTION INITIATION FACTOR TFIID 55 KD SUBUNIT-RELATED"/>
    <property type="match status" value="1"/>
</dbReference>
<keyword evidence="8" id="KW-0396">Initiation factor</keyword>
<keyword evidence="5" id="KW-0539">Nucleus</keyword>
<name>A0A1E3JF94_9TREE</name>
<protein>
    <submittedName>
        <fullName evidence="8">Transcription initiation factor TFIID subunit 7</fullName>
    </submittedName>
</protein>
<comment type="similarity">
    <text evidence="2">Belongs to the TAF7 family.</text>
</comment>
<dbReference type="Pfam" id="PF04658">
    <property type="entry name" value="TAFII55_N"/>
    <property type="match status" value="1"/>
</dbReference>
<feature type="compositionally biased region" description="Pro residues" evidence="6">
    <location>
        <begin position="1"/>
        <end position="10"/>
    </location>
</feature>
<organism evidence="8 9">
    <name type="scientific">Cryptococcus wingfieldii CBS 7118</name>
    <dbReference type="NCBI Taxonomy" id="1295528"/>
    <lineage>
        <taxon>Eukaryota</taxon>
        <taxon>Fungi</taxon>
        <taxon>Dikarya</taxon>
        <taxon>Basidiomycota</taxon>
        <taxon>Agaricomycotina</taxon>
        <taxon>Tremellomycetes</taxon>
        <taxon>Tremellales</taxon>
        <taxon>Cryptococcaceae</taxon>
        <taxon>Cryptococcus</taxon>
    </lineage>
</organism>
<dbReference type="GO" id="GO:0005669">
    <property type="term" value="C:transcription factor TFIID complex"/>
    <property type="evidence" value="ECO:0007669"/>
    <property type="project" value="InterPro"/>
</dbReference>
<feature type="compositionally biased region" description="Low complexity" evidence="6">
    <location>
        <begin position="11"/>
        <end position="44"/>
    </location>
</feature>
<feature type="compositionally biased region" description="Basic residues" evidence="6">
    <location>
        <begin position="65"/>
        <end position="75"/>
    </location>
</feature>
<feature type="region of interest" description="Disordered" evidence="6">
    <location>
        <begin position="720"/>
        <end position="741"/>
    </location>
</feature>
<feature type="compositionally biased region" description="Acidic residues" evidence="6">
    <location>
        <begin position="422"/>
        <end position="448"/>
    </location>
</feature>
<feature type="compositionally biased region" description="Acidic residues" evidence="6">
    <location>
        <begin position="618"/>
        <end position="635"/>
    </location>
</feature>
<gene>
    <name evidence="8" type="ORF">L198_03394</name>
</gene>
<comment type="subcellular location">
    <subcellularLocation>
        <location evidence="1">Nucleus</location>
    </subcellularLocation>
</comment>
<evidence type="ECO:0000256" key="1">
    <source>
        <dbReference type="ARBA" id="ARBA00004123"/>
    </source>
</evidence>
<feature type="compositionally biased region" description="Acidic residues" evidence="6">
    <location>
        <begin position="728"/>
        <end position="741"/>
    </location>
</feature>
<evidence type="ECO:0000256" key="2">
    <source>
        <dbReference type="ARBA" id="ARBA00009368"/>
    </source>
</evidence>
<evidence type="ECO:0000256" key="3">
    <source>
        <dbReference type="ARBA" id="ARBA00023015"/>
    </source>
</evidence>
<dbReference type="CDD" id="cd08047">
    <property type="entry name" value="TAF7"/>
    <property type="match status" value="1"/>
</dbReference>
<dbReference type="OrthoDB" id="153872at2759"/>
<evidence type="ECO:0000256" key="4">
    <source>
        <dbReference type="ARBA" id="ARBA00023163"/>
    </source>
</evidence>
<reference evidence="8 9" key="1">
    <citation type="submission" date="2016-06" db="EMBL/GenBank/DDBJ databases">
        <title>Evolution of pathogenesis and genome organization in the Tremellales.</title>
        <authorList>
            <person name="Cuomo C."/>
            <person name="Litvintseva A."/>
            <person name="Heitman J."/>
            <person name="Chen Y."/>
            <person name="Sun S."/>
            <person name="Springer D."/>
            <person name="Dromer F."/>
            <person name="Young S."/>
            <person name="Zeng Q."/>
            <person name="Chapman S."/>
            <person name="Gujja S."/>
            <person name="Saif S."/>
            <person name="Birren B."/>
        </authorList>
    </citation>
    <scope>NUCLEOTIDE SEQUENCE [LARGE SCALE GENOMIC DNA]</scope>
    <source>
        <strain evidence="8 9">CBS 7118</strain>
    </source>
</reference>
<dbReference type="EMBL" id="AWGH01000008">
    <property type="protein sequence ID" value="ODN99550.1"/>
    <property type="molecule type" value="Genomic_DNA"/>
</dbReference>
<feature type="region of interest" description="Disordered" evidence="6">
    <location>
        <begin position="413"/>
        <end position="454"/>
    </location>
</feature>
<feature type="compositionally biased region" description="Acidic residues" evidence="6">
    <location>
        <begin position="590"/>
        <end position="608"/>
    </location>
</feature>
<dbReference type="InterPro" id="IPR037817">
    <property type="entry name" value="TAF7"/>
</dbReference>
<keyword evidence="3" id="KW-0805">Transcription regulation</keyword>
<evidence type="ECO:0000256" key="6">
    <source>
        <dbReference type="SAM" id="MobiDB-lite"/>
    </source>
</evidence>
<accession>A0A1E3JF94</accession>
<feature type="compositionally biased region" description="Basic and acidic residues" evidence="6">
    <location>
        <begin position="530"/>
        <end position="544"/>
    </location>
</feature>
<evidence type="ECO:0000256" key="5">
    <source>
        <dbReference type="ARBA" id="ARBA00023242"/>
    </source>
</evidence>
<evidence type="ECO:0000313" key="8">
    <source>
        <dbReference type="EMBL" id="ODN99550.1"/>
    </source>
</evidence>
<dbReference type="GeneID" id="30192607"/>
<comment type="caution">
    <text evidence="8">The sequence shown here is derived from an EMBL/GenBank/DDBJ whole genome shotgun (WGS) entry which is preliminary data.</text>
</comment>
<feature type="compositionally biased region" description="Low complexity" evidence="6">
    <location>
        <begin position="341"/>
        <end position="356"/>
    </location>
</feature>
<keyword evidence="8" id="KW-0648">Protein biosynthesis</keyword>
<dbReference type="SMART" id="SM01370">
    <property type="entry name" value="TAFII55_N"/>
    <property type="match status" value="1"/>
</dbReference>
<dbReference type="GO" id="GO:0051123">
    <property type="term" value="P:RNA polymerase II preinitiation complex assembly"/>
    <property type="evidence" value="ECO:0007669"/>
    <property type="project" value="TreeGrafter"/>
</dbReference>
<proteinExistence type="inferred from homology"/>
<keyword evidence="4" id="KW-0804">Transcription</keyword>
<keyword evidence="9" id="KW-1185">Reference proteome</keyword>
<feature type="compositionally biased region" description="Acidic residues" evidence="6">
    <location>
        <begin position="557"/>
        <end position="568"/>
    </location>
</feature>
<evidence type="ECO:0000313" key="9">
    <source>
        <dbReference type="Proteomes" id="UP000094819"/>
    </source>
</evidence>
<feature type="compositionally biased region" description="Low complexity" evidence="6">
    <location>
        <begin position="82"/>
        <end position="92"/>
    </location>
</feature>
<feature type="domain" description="TAFII55 protein conserved region" evidence="7">
    <location>
        <begin position="157"/>
        <end position="312"/>
    </location>
</feature>
<evidence type="ECO:0000259" key="7">
    <source>
        <dbReference type="SMART" id="SM01370"/>
    </source>
</evidence>
<dbReference type="GO" id="GO:0003743">
    <property type="term" value="F:translation initiation factor activity"/>
    <property type="evidence" value="ECO:0007669"/>
    <property type="project" value="UniProtKB-KW"/>
</dbReference>